<dbReference type="EMBL" id="JAHXEI010000011">
    <property type="protein sequence ID" value="MCB4881002.1"/>
    <property type="molecule type" value="Genomic_DNA"/>
</dbReference>
<organism evidence="3 4">
    <name type="scientific">Bifidobacterium pseudocatenulatum</name>
    <dbReference type="NCBI Taxonomy" id="28026"/>
    <lineage>
        <taxon>Bacteria</taxon>
        <taxon>Bacillati</taxon>
        <taxon>Actinomycetota</taxon>
        <taxon>Actinomycetes</taxon>
        <taxon>Bifidobacteriales</taxon>
        <taxon>Bifidobacteriaceae</taxon>
        <taxon>Bifidobacterium</taxon>
    </lineage>
</organism>
<dbReference type="Proteomes" id="UP001197735">
    <property type="component" value="Unassembled WGS sequence"/>
</dbReference>
<keyword evidence="2" id="KW-0472">Membrane</keyword>
<evidence type="ECO:0000313" key="3">
    <source>
        <dbReference type="EMBL" id="MCB4881002.1"/>
    </source>
</evidence>
<evidence type="ECO:0000256" key="1">
    <source>
        <dbReference type="SAM" id="MobiDB-lite"/>
    </source>
</evidence>
<comment type="caution">
    <text evidence="3">The sequence shown here is derived from an EMBL/GenBank/DDBJ whole genome shotgun (WGS) entry which is preliminary data.</text>
</comment>
<reference evidence="3" key="1">
    <citation type="submission" date="2021-07" db="EMBL/GenBank/DDBJ databases">
        <title>Xylan utilisation by Bifidobacterium pseudocatenulatum.</title>
        <authorList>
            <person name="Watanabe Y."/>
        </authorList>
    </citation>
    <scope>NUCLEOTIDE SEQUENCE</scope>
    <source>
        <strain evidence="3">YIT12824</strain>
    </source>
</reference>
<dbReference type="NCBIfam" id="TIGR01167">
    <property type="entry name" value="LPXTG_anchor"/>
    <property type="match status" value="1"/>
</dbReference>
<keyword evidence="2" id="KW-0812">Transmembrane</keyword>
<feature type="transmembrane region" description="Helical" evidence="2">
    <location>
        <begin position="2541"/>
        <end position="2560"/>
    </location>
</feature>
<evidence type="ECO:0000313" key="4">
    <source>
        <dbReference type="Proteomes" id="UP001197735"/>
    </source>
</evidence>
<protein>
    <submittedName>
        <fullName evidence="3">LPXTG cell wall anchor domain-containing protein</fullName>
    </submittedName>
</protein>
<feature type="region of interest" description="Disordered" evidence="1">
    <location>
        <begin position="77"/>
        <end position="104"/>
    </location>
</feature>
<evidence type="ECO:0000256" key="2">
    <source>
        <dbReference type="SAM" id="Phobius"/>
    </source>
</evidence>
<feature type="compositionally biased region" description="Basic and acidic residues" evidence="1">
    <location>
        <begin position="88"/>
        <end position="104"/>
    </location>
</feature>
<proteinExistence type="predicted"/>
<dbReference type="RefSeq" id="WP_226591236.1">
    <property type="nucleotide sequence ID" value="NZ_JAHXEI010000011.1"/>
</dbReference>
<dbReference type="Gene3D" id="2.160.20.110">
    <property type="match status" value="1"/>
</dbReference>
<feature type="region of interest" description="Disordered" evidence="1">
    <location>
        <begin position="2569"/>
        <end position="2590"/>
    </location>
</feature>
<gene>
    <name evidence="3" type="ORF">KZP06_09800</name>
</gene>
<accession>A0AAW4TRX1</accession>
<name>A0AAW4TRX1_BIFPS</name>
<sequence length="2590" mass="266177">MQVAATALGGRDFEGQVTKEINGKTYILIGNEQQLRAIGSGKKVIGRINKVTQTCTKEEKGLLNHYQWVDGTPSSEYAGDADLSGSDTLRDAPATDHLDPPDHHVPQLCSTGLDVGNTRTKYYGVGADGTQTDYSAANTGLTYSADANYLVFRDIDLSKNAADSNNTEWTPLMFSGTMLGAVSNDGDTEASLWKAVGADGASVVHATAARPVISHVVVNQKDMVSNVKGDQLDVSKQQGIGFFASITNKTVMNSNSLGSAGTAVVSNLKLQDVSVTNHTSESYIPPTLLSALTSAVGGLLDLLLKALKLLTFGQVNLGLNLRGLLTLHKDNPSNLATGAFAGRIYGDTKVTDCEVADVSVSSVSRMTGGFVGYVEGATRYDAVSDIVGALTNVLSKILGVIPFLGLGDLVNWLLSGTLGLNALVPVGYYNPVISNSSVNGFKENVVIGNKNNPQAGGFVGAQIGAIVENSSVTSTNGFTVQATQYAGGFAGVSRNGNVGGLLNSLGIDLLSALRPQSLIENSNLTVDGDGKVTVSATDYAGGFSGAMANAYAVNNTISATAAVSTDKSHAGGFTGFASVGWGLELGTDDAANASLLKQLTKAVAKLLSGSGSGAGELLSIVGVNPSVILGTQMKGSLTVAAGGDYAGGLVGEGSGTVIGDSSQNRLQNLTFWKYNNHRDFPQQRSTTIEGLESVTATGSYAGGIAGNLQPTTVAGLLNSVVKIGDIATLKKFDQFAAFTVENMSVTAPASGLTVTAGSYYAGGAIGCATGGDVTHTNLTNLATVSAKGEAGGFIGFSGPGDAIGAGGLNVLGLIKLSGLLSVAQYSSVAVTASNVNGTSGGFTVAATGKNKNNETTDYAAGGFYGQANSTKTRESHVTNLKSVTADTSTSDGVAGGFVGFSTTGGLADALSNAKDSSVLDDLIKGGLLSVNDLLGAVPYLIPSYTDTTVTYVNGGYVEGDIAGGYAGNFQSGKVNQFSETDLENDSTLADVQSRVQANPVAVVNLDHVTGGAYAGGFGGKVVSGALASAGNGGLSLLGKFGTVDLANLLQVVQGYVPFISYAGVHSDATTVETTSGNKISDPDDPGFTVSATRFDQSDTQSGSAGGYIGYGSGVQVSHSSVTQLRRTDVKAPKNLETTGSIDDTYLSKDSTYAVTAARYAGGYIGKMDIGSAAAVGGGLSLLGQNVNLNDVLSVLDVVVSSIEHSDVTGGIGGYSVLASTADHRNANNEPDPLGMAGGFAGDIEGGHIQDSSSHEFVYIIGQVSAGGYVGAMQPGAVANVLGDGSVLKKLVNLDNLLSLVRDFVPTIRNSSTDAAVCGGAVRAQAASDTTTRRGMAGGYAGRNRGGHIWGNNTAAWKQENTDGKYNGPQRVAYAARIRSVYGAEIAGGYTGFMEAADTAQGGSLSLLGGLIKAGNLAGVLSVVYPTEEHSKVTGPLRNMSYDQWKTWVDNIGKYGAYGKEFTEVATGDGAGSVTDQDSLDKFLESYIFGFNVVAGRAEYQTGANLHDSGVAGGHVGLMRTGTITDGQSMDVKTVSAMRAAGGYAGTMESGSASSFGSIQLFGDKGIKLDLGQMLDVAQVFVPVVKSSSVAGYRKGMKVVATGEDITHGTGNAGGYAGLAVGGQIWGDLDQNGQKLVEGVTAAGANVSNLRKVEGRNNVGGFIGVATAGAVADVDTNASEGFLQGILDSLVSNPASLVSVLQATVTTIRGAHVSSDDPAWGYTVNGAYESKDDKGNTTAKYALNAGGFAGSLQAAILGDKDSAKGTGSEADPNNDPASLTVNGLRAVEGGQYAGGFFGLADVSSVASVGGGEAGDKQDTNLLLKLLKVGNVGVLEAFRTFIYDGQVNGVSDGIQIVAHDSTTKGMLDSKRYTGAVGGFGGGLINGSVKQSAVTNLNSVTGVNYVGGFIGHLGKSGTVAADNAQLGTDALNLLGATAGVLDIWGSHVGDSRVTGIPDGYTVTATHHGDNYGKATDKATGREVAGGFVGYVDLARVKGCTSDNLKKVTSGEIAGGFVGETSRAYLVDAKVNSVLVELLLQVVNALVKLLYLDKAEQVGVIDLGKWFPAIFGKVFDLKVLSEGDVLYVNLFGLKVSVALSKADDENQQQTDVAIVTIGDSVIKLPCSKDGIDMNGSGSNLTVQLIKGNRTRVEQSTVTGTATGYDVFGGGATQDTDGVKNLSTGYTGGFAGLNDEGVLADDHMVYADTIRGVSGLVDPFSNTKLKSVWDFNTMSDILGPVDDGNGDKAYNTYRIYRKAAANASEARTSAQDGNKIFSQKNTADDVLDTGLDRWEVKLFDVVNTYDSSAVHSSASGDAGTTWVGIKDAVVNSTDGSTKTKLDAYQSPAKAVLMLDVPVTDNNGGLTPEPDDGQDPCGKDGCKTVDLTLQKVWRNGQLERPDAITLEVTATYTNAAGEQVKAGKLECFKDDCATEERDNPFTVTMTAKENGSAWSDTWRTKLTGLPVAFVDKGSGPNGEDVTRYYTYTVKELNMTYASGDTDGNAETKTPAEAGYSVSVKYGTDKDGKYVVTVTNFSPLPETGGNGTLLFVMLGVLMLALGTAWYLRANRMEPAAAGGAGAGTALPVGRKRGRHTR</sequence>
<keyword evidence="2" id="KW-1133">Transmembrane helix</keyword>